<evidence type="ECO:0000259" key="18">
    <source>
        <dbReference type="PROSITE" id="PS51986"/>
    </source>
</evidence>
<evidence type="ECO:0000256" key="3">
    <source>
        <dbReference type="ARBA" id="ARBA00012937"/>
    </source>
</evidence>
<dbReference type="PROSITE" id="PS51987">
    <property type="entry name" value="GS_CATALYTIC"/>
    <property type="match status" value="1"/>
</dbReference>
<comment type="similarity">
    <text evidence="2 15 16">Belongs to the glutamine synthetase family.</text>
</comment>
<gene>
    <name evidence="20" type="ORF">ODE01S_11340</name>
</gene>
<feature type="binding site" evidence="12">
    <location>
        <position position="318"/>
    </location>
    <ligand>
        <name>L-glutamate</name>
        <dbReference type="ChEBI" id="CHEBI:29985"/>
    </ligand>
</feature>
<feature type="binding site" evidence="12">
    <location>
        <position position="300"/>
    </location>
    <ligand>
        <name>L-glutamate</name>
        <dbReference type="ChEBI" id="CHEBI:29985"/>
    </ligand>
</feature>
<reference evidence="20 21" key="1">
    <citation type="submission" date="2019-07" db="EMBL/GenBank/DDBJ databases">
        <title>Whole genome shotgun sequence of Oceanithermus desulfurans NBRC 100063.</title>
        <authorList>
            <person name="Hosoyama A."/>
            <person name="Uohara A."/>
            <person name="Ohji S."/>
            <person name="Ichikawa N."/>
        </authorList>
    </citation>
    <scope>NUCLEOTIDE SEQUENCE [LARGE SCALE GENOMIC DNA]</scope>
    <source>
        <strain evidence="20 21">NBRC 100063</strain>
    </source>
</reference>
<dbReference type="InterPro" id="IPR004809">
    <property type="entry name" value="Gln_synth_I"/>
</dbReference>
<feature type="binding site" evidence="12">
    <location>
        <begin position="242"/>
        <end position="243"/>
    </location>
    <ligand>
        <name>L-glutamate</name>
        <dbReference type="ChEBI" id="CHEBI:29985"/>
    </ligand>
</feature>
<dbReference type="SMART" id="SM01230">
    <property type="entry name" value="Gln-synt_C"/>
    <property type="match status" value="1"/>
</dbReference>
<dbReference type="OrthoDB" id="9807095at2"/>
<dbReference type="PROSITE" id="PS00181">
    <property type="entry name" value="GLNA_ATP"/>
    <property type="match status" value="1"/>
</dbReference>
<evidence type="ECO:0000256" key="14">
    <source>
        <dbReference type="PIRSR" id="PIRSR604809-3"/>
    </source>
</evidence>
<keyword evidence="9 13" id="KW-0067">ATP-binding</keyword>
<organism evidence="20 21">
    <name type="scientific">Oceanithermus desulfurans NBRC 100063</name>
    <dbReference type="NCBI Taxonomy" id="1227550"/>
    <lineage>
        <taxon>Bacteria</taxon>
        <taxon>Thermotogati</taxon>
        <taxon>Deinococcota</taxon>
        <taxon>Deinococci</taxon>
        <taxon>Thermales</taxon>
        <taxon>Thermaceae</taxon>
        <taxon>Oceanithermus</taxon>
    </lineage>
</organism>
<dbReference type="FunFam" id="3.10.20.70:FF:000005">
    <property type="entry name" value="Glutamine synthetase"/>
    <property type="match status" value="1"/>
</dbReference>
<dbReference type="Pfam" id="PF00120">
    <property type="entry name" value="Gln-synt_C"/>
    <property type="match status" value="1"/>
</dbReference>
<dbReference type="Proteomes" id="UP000321827">
    <property type="component" value="Unassembled WGS sequence"/>
</dbReference>
<comment type="caution">
    <text evidence="20">The sequence shown here is derived from an EMBL/GenBank/DDBJ whole genome shotgun (WGS) entry which is preliminary data.</text>
</comment>
<feature type="binding site" evidence="14">
    <location>
        <position position="134"/>
    </location>
    <ligand>
        <name>Mg(2+)</name>
        <dbReference type="ChEBI" id="CHEBI:18420"/>
        <label>1</label>
    </ligand>
</feature>
<dbReference type="SUPFAM" id="SSF55931">
    <property type="entry name" value="Glutamine synthetase/guanido kinase"/>
    <property type="match status" value="1"/>
</dbReference>
<evidence type="ECO:0000256" key="9">
    <source>
        <dbReference type="ARBA" id="ARBA00022840"/>
    </source>
</evidence>
<dbReference type="Gene3D" id="3.30.590.10">
    <property type="entry name" value="Glutamine synthetase/guanido kinase, catalytic domain"/>
    <property type="match status" value="1"/>
</dbReference>
<dbReference type="RefSeq" id="WP_147146745.1">
    <property type="nucleotide sequence ID" value="NZ_BJXN01000006.1"/>
</dbReference>
<feature type="binding site" evidence="12">
    <location>
        <position position="337"/>
    </location>
    <ligand>
        <name>L-glutamate</name>
        <dbReference type="ChEBI" id="CHEBI:29985"/>
    </ligand>
</feature>
<evidence type="ECO:0000256" key="5">
    <source>
        <dbReference type="ARBA" id="ARBA00022490"/>
    </source>
</evidence>
<feature type="binding site" evidence="14">
    <location>
        <position position="191"/>
    </location>
    <ligand>
        <name>Mg(2+)</name>
        <dbReference type="ChEBI" id="CHEBI:18420"/>
        <label>1</label>
    </ligand>
</feature>
<evidence type="ECO:0000256" key="13">
    <source>
        <dbReference type="PIRSR" id="PIRSR604809-2"/>
    </source>
</evidence>
<keyword evidence="5" id="KW-0963">Cytoplasm</keyword>
<evidence type="ECO:0000256" key="11">
    <source>
        <dbReference type="ARBA" id="ARBA00049436"/>
    </source>
</evidence>
<evidence type="ECO:0000256" key="16">
    <source>
        <dbReference type="RuleBase" id="RU000384"/>
    </source>
</evidence>
<keyword evidence="6 17" id="KW-0436">Ligase</keyword>
<comment type="cofactor">
    <cofactor evidence="14">
        <name>Mg(2+)</name>
        <dbReference type="ChEBI" id="CHEBI:18420"/>
    </cofactor>
    <text evidence="14">Binds 2 Mg(2+) ions per subunit.</text>
</comment>
<dbReference type="AlphaFoldDB" id="A0A511RJ74"/>
<keyword evidence="10 14" id="KW-0460">Magnesium</keyword>
<feature type="binding site" evidence="13">
    <location>
        <begin position="249"/>
        <end position="251"/>
    </location>
    <ligand>
        <name>ATP</name>
        <dbReference type="ChEBI" id="CHEBI:30616"/>
    </ligand>
</feature>
<evidence type="ECO:0000313" key="20">
    <source>
        <dbReference type="EMBL" id="GEM89700.1"/>
    </source>
</evidence>
<evidence type="ECO:0000259" key="19">
    <source>
        <dbReference type="PROSITE" id="PS51987"/>
    </source>
</evidence>
<dbReference type="InterPro" id="IPR036651">
    <property type="entry name" value="Gln_synt_N_sf"/>
</dbReference>
<feature type="binding site" evidence="13">
    <location>
        <begin position="201"/>
        <end position="203"/>
    </location>
    <ligand>
        <name>ATP</name>
        <dbReference type="ChEBI" id="CHEBI:30616"/>
    </ligand>
</feature>
<sequence length="446" mass="50410">MGRTKKDILQAMAEHDVRFLRLQFTDILGKNKNVEVPASQFEKALDGEMMFDGSSIEGFTRIEESDMLLKPDYNTFVIFPDEIEDASRGRVARLICDVTYPDGTPFEGDPRGVLKRQIERLKQLGFDSMSAGPEPEFFLFLRDEEGLPTIETHDQAGYFDLAPIDKGEEARRDMVNVLVDMGFEIEAAHHEVAPGQHEIDFKYADALETADNIATFKFVVKRVALLHGLHATFMPKPIAGINGSGMHTHLSIFKNGENAFYDPKAEYQLSRTALNFIAGLLAHAPGMVAITNPLVNSYKRLTPGYEAPTNIAWSASNRSAMIRIPARRGVGTRAELRMPDPSTNPYLALAVMLAAGLDGIEKDLLPPPSIQRNIFSMTVRERRRHKIKELPGTLREAIVALEKDEVIKEALGEHIYHHFIQAKRLEWEDYRITVHDWELDRYLSEY</sequence>
<keyword evidence="7 14" id="KW-0479">Metal-binding</keyword>
<feature type="binding site" evidence="14">
    <location>
        <position position="136"/>
    </location>
    <ligand>
        <name>Mg(2+)</name>
        <dbReference type="ChEBI" id="CHEBI:18420"/>
        <label>1</label>
    </ligand>
</feature>
<dbReference type="InterPro" id="IPR014746">
    <property type="entry name" value="Gln_synth/guanido_kin_cat_dom"/>
</dbReference>
<dbReference type="PROSITE" id="PS51986">
    <property type="entry name" value="GS_BETA_GRASP"/>
    <property type="match status" value="1"/>
</dbReference>
<keyword evidence="8 13" id="KW-0547">Nucleotide-binding</keyword>
<evidence type="ECO:0000256" key="6">
    <source>
        <dbReference type="ARBA" id="ARBA00022598"/>
    </source>
</evidence>
<evidence type="ECO:0000256" key="12">
    <source>
        <dbReference type="PIRSR" id="PIRSR604809-1"/>
    </source>
</evidence>
<dbReference type="PANTHER" id="PTHR43785:SF12">
    <property type="entry name" value="TYPE-1 GLUTAMINE SYNTHETASE 2"/>
    <property type="match status" value="1"/>
</dbReference>
<evidence type="ECO:0000256" key="7">
    <source>
        <dbReference type="ARBA" id="ARBA00022723"/>
    </source>
</evidence>
<dbReference type="PROSITE" id="PS00180">
    <property type="entry name" value="GLNA_1"/>
    <property type="match status" value="1"/>
</dbReference>
<dbReference type="InterPro" id="IPR008146">
    <property type="entry name" value="Gln_synth_cat_dom"/>
</dbReference>
<dbReference type="GO" id="GO:0004356">
    <property type="term" value="F:glutamine synthetase activity"/>
    <property type="evidence" value="ECO:0007669"/>
    <property type="project" value="UniProtKB-EC"/>
</dbReference>
<evidence type="ECO:0000256" key="4">
    <source>
        <dbReference type="ARBA" id="ARBA00021364"/>
    </source>
</evidence>
<dbReference type="Gene3D" id="3.10.20.70">
    <property type="entry name" value="Glutamine synthetase, N-terminal domain"/>
    <property type="match status" value="1"/>
</dbReference>
<feature type="binding site" evidence="13">
    <location>
        <position position="186"/>
    </location>
    <ligand>
        <name>ATP</name>
        <dbReference type="ChEBI" id="CHEBI:30616"/>
    </ligand>
</feature>
<comment type="catalytic activity">
    <reaction evidence="11 17">
        <text>L-glutamate + NH4(+) + ATP = L-glutamine + ADP + phosphate + H(+)</text>
        <dbReference type="Rhea" id="RHEA:16169"/>
        <dbReference type="ChEBI" id="CHEBI:15378"/>
        <dbReference type="ChEBI" id="CHEBI:28938"/>
        <dbReference type="ChEBI" id="CHEBI:29985"/>
        <dbReference type="ChEBI" id="CHEBI:30616"/>
        <dbReference type="ChEBI" id="CHEBI:43474"/>
        <dbReference type="ChEBI" id="CHEBI:58359"/>
        <dbReference type="ChEBI" id="CHEBI:456216"/>
        <dbReference type="EC" id="6.3.1.2"/>
    </reaction>
</comment>
<evidence type="ECO:0000313" key="21">
    <source>
        <dbReference type="Proteomes" id="UP000321827"/>
    </source>
</evidence>
<evidence type="ECO:0000256" key="15">
    <source>
        <dbReference type="PROSITE-ProRule" id="PRU01330"/>
    </source>
</evidence>
<name>A0A511RJ74_9DEIN</name>
<dbReference type="InterPro" id="IPR008147">
    <property type="entry name" value="Gln_synt_N"/>
</dbReference>
<protein>
    <recommendedName>
        <fullName evidence="4 17">Glutamine synthetase</fullName>
        <ecNumber evidence="3 17">6.3.1.2</ecNumber>
    </recommendedName>
</protein>
<dbReference type="NCBIfam" id="TIGR00653">
    <property type="entry name" value="GlnA"/>
    <property type="match status" value="1"/>
</dbReference>
<accession>A0A511RJ74</accession>
<evidence type="ECO:0000256" key="10">
    <source>
        <dbReference type="ARBA" id="ARBA00022842"/>
    </source>
</evidence>
<dbReference type="InterPro" id="IPR027303">
    <property type="entry name" value="Gln_synth_gly_rich_site"/>
</dbReference>
<evidence type="ECO:0000256" key="1">
    <source>
        <dbReference type="ARBA" id="ARBA00004496"/>
    </source>
</evidence>
<dbReference type="EC" id="6.3.1.2" evidence="3 17"/>
<dbReference type="GO" id="GO:0046872">
    <property type="term" value="F:metal ion binding"/>
    <property type="evidence" value="ECO:0007669"/>
    <property type="project" value="UniProtKB-KW"/>
</dbReference>
<dbReference type="GO" id="GO:0006542">
    <property type="term" value="P:glutamine biosynthetic process"/>
    <property type="evidence" value="ECO:0007669"/>
    <property type="project" value="InterPro"/>
</dbReference>
<feature type="binding site" evidence="14">
    <location>
        <position position="247"/>
    </location>
    <ligand>
        <name>Mg(2+)</name>
        <dbReference type="ChEBI" id="CHEBI:18420"/>
        <label>1</label>
    </ligand>
</feature>
<dbReference type="Pfam" id="PF03951">
    <property type="entry name" value="Gln-synt_N"/>
    <property type="match status" value="1"/>
</dbReference>
<dbReference type="FunFam" id="3.30.590.10:FF:000003">
    <property type="entry name" value="Glutamine synthetase 2"/>
    <property type="match status" value="1"/>
</dbReference>
<dbReference type="GO" id="GO:0005524">
    <property type="term" value="F:ATP binding"/>
    <property type="evidence" value="ECO:0007669"/>
    <property type="project" value="UniProtKB-KW"/>
</dbReference>
<dbReference type="EMBL" id="BJXN01000006">
    <property type="protein sequence ID" value="GEM89700.1"/>
    <property type="molecule type" value="Genomic_DNA"/>
</dbReference>
<dbReference type="GO" id="GO:0005737">
    <property type="term" value="C:cytoplasm"/>
    <property type="evidence" value="ECO:0007669"/>
    <property type="project" value="UniProtKB-SubCell"/>
</dbReference>
<dbReference type="InterPro" id="IPR027302">
    <property type="entry name" value="Gln_synth_N_conserv_site"/>
</dbReference>
<feature type="domain" description="GS catalytic" evidence="19">
    <location>
        <begin position="110"/>
        <end position="446"/>
    </location>
</feature>
<dbReference type="SUPFAM" id="SSF54368">
    <property type="entry name" value="Glutamine synthetase, N-terminal domain"/>
    <property type="match status" value="1"/>
</dbReference>
<feature type="binding site" evidence="13">
    <location>
        <position position="318"/>
    </location>
    <ligand>
        <name>ATP</name>
        <dbReference type="ChEBI" id="CHEBI:30616"/>
    </ligand>
</feature>
<feature type="binding site" evidence="14">
    <location>
        <position position="335"/>
    </location>
    <ligand>
        <name>Mg(2+)</name>
        <dbReference type="ChEBI" id="CHEBI:18420"/>
        <label>1</label>
    </ligand>
</feature>
<evidence type="ECO:0000256" key="2">
    <source>
        <dbReference type="ARBA" id="ARBA00009897"/>
    </source>
</evidence>
<feature type="binding site" evidence="14">
    <location>
        <position position="198"/>
    </location>
    <ligand>
        <name>Mg(2+)</name>
        <dbReference type="ChEBI" id="CHEBI:18420"/>
        <label>1</label>
    </ligand>
</feature>
<feature type="domain" description="GS beta-grasp" evidence="18">
    <location>
        <begin position="15"/>
        <end position="103"/>
    </location>
</feature>
<evidence type="ECO:0000256" key="8">
    <source>
        <dbReference type="ARBA" id="ARBA00022741"/>
    </source>
</evidence>
<comment type="subcellular location">
    <subcellularLocation>
        <location evidence="1">Cytoplasm</location>
    </subcellularLocation>
</comment>
<dbReference type="PANTHER" id="PTHR43785">
    <property type="entry name" value="GAMMA-GLUTAMYLPUTRESCINE SYNTHETASE"/>
    <property type="match status" value="1"/>
</dbReference>
<feature type="binding site" evidence="12">
    <location>
        <position position="306"/>
    </location>
    <ligand>
        <name>L-glutamate</name>
        <dbReference type="ChEBI" id="CHEBI:29985"/>
    </ligand>
</feature>
<proteinExistence type="inferred from homology"/>
<evidence type="ECO:0000256" key="17">
    <source>
        <dbReference type="RuleBase" id="RU004356"/>
    </source>
</evidence>